<evidence type="ECO:0000256" key="5">
    <source>
        <dbReference type="ARBA" id="ARBA00023136"/>
    </source>
</evidence>
<keyword evidence="4 6" id="KW-1133">Transmembrane helix</keyword>
<dbReference type="EMBL" id="CP015583">
    <property type="protein sequence ID" value="APT57491.1"/>
    <property type="molecule type" value="Genomic_DNA"/>
</dbReference>
<feature type="transmembrane region" description="Helical" evidence="6">
    <location>
        <begin position="268"/>
        <end position="287"/>
    </location>
</feature>
<comment type="subcellular location">
    <subcellularLocation>
        <location evidence="1">Membrane</location>
        <topology evidence="1">Multi-pass membrane protein</topology>
    </subcellularLocation>
</comment>
<name>A0A1L7AFI3_9PROT</name>
<evidence type="ECO:0000313" key="7">
    <source>
        <dbReference type="EMBL" id="APT57491.1"/>
    </source>
</evidence>
<evidence type="ECO:0000256" key="1">
    <source>
        <dbReference type="ARBA" id="ARBA00004141"/>
    </source>
</evidence>
<feature type="transmembrane region" description="Helical" evidence="6">
    <location>
        <begin position="56"/>
        <end position="77"/>
    </location>
</feature>
<feature type="transmembrane region" description="Helical" evidence="6">
    <location>
        <begin position="203"/>
        <end position="226"/>
    </location>
</feature>
<dbReference type="PANTHER" id="PTHR21716">
    <property type="entry name" value="TRANSMEMBRANE PROTEIN"/>
    <property type="match status" value="1"/>
</dbReference>
<dbReference type="STRING" id="257708.RGI145_10670"/>
<dbReference type="Proteomes" id="UP000185494">
    <property type="component" value="Chromosome 1"/>
</dbReference>
<sequence>MTRPHASVTILLVLLLALFWLVPSFPLTVFVAVLLAVALRALAEPLIRRLGLPEPLGVLAVLLCLGALAALGIHLALDPLSAQARQLADSLPGSLGELERHLHAEGWGRWLLDHLDGGLMEDIETRDVLQRGGQAAAGAASLMGGLLGGLFGGLGTGLFTLLLALYFALHPETYLRGLRALLAPELQEEAKALLSQLGTVLRFWLAGQLFSMAFTGTLVWLGLWFLGIPLAAILGVLTALLGFIPIVGPILAAVPAVLMGASQGFDTALWVVALFLVLHVLEGDILTPLIQSRAVDLPPGMLLMSQLFLGALFGLLGLAVAAPLAAVTITVVKRSYVRDWLRRLR</sequence>
<dbReference type="PANTHER" id="PTHR21716:SF62">
    <property type="entry name" value="TRANSPORT PROTEIN YDBI-RELATED"/>
    <property type="match status" value="1"/>
</dbReference>
<dbReference type="InterPro" id="IPR002549">
    <property type="entry name" value="AI-2E-like"/>
</dbReference>
<evidence type="ECO:0000313" key="8">
    <source>
        <dbReference type="Proteomes" id="UP000185494"/>
    </source>
</evidence>
<reference evidence="7 8" key="1">
    <citation type="submission" date="2016-05" db="EMBL/GenBank/DDBJ databases">
        <title>Complete Genome and Methylome Analysis of Psychrotrophic Bacterial Isolates from Antarctic Lake Untersee.</title>
        <authorList>
            <person name="Fomenkov A."/>
            <person name="Akimov V.N."/>
            <person name="Vasilyeva L.V."/>
            <person name="Andersen D."/>
            <person name="Vincze T."/>
            <person name="Roberts R.J."/>
        </authorList>
    </citation>
    <scope>NUCLEOTIDE SEQUENCE [LARGE SCALE GENOMIC DNA]</scope>
    <source>
        <strain evidence="7 8">U14-5</strain>
    </source>
</reference>
<evidence type="ECO:0008006" key="9">
    <source>
        <dbReference type="Google" id="ProtNLM"/>
    </source>
</evidence>
<proteinExistence type="inferred from homology"/>
<dbReference type="Pfam" id="PF01594">
    <property type="entry name" value="AI-2E_transport"/>
    <property type="match status" value="1"/>
</dbReference>
<keyword evidence="3 6" id="KW-0812">Transmembrane</keyword>
<feature type="transmembrane region" description="Helical" evidence="6">
    <location>
        <begin position="232"/>
        <end position="256"/>
    </location>
</feature>
<evidence type="ECO:0000256" key="2">
    <source>
        <dbReference type="ARBA" id="ARBA00009773"/>
    </source>
</evidence>
<dbReference type="AlphaFoldDB" id="A0A1L7AFI3"/>
<keyword evidence="5 6" id="KW-0472">Membrane</keyword>
<evidence type="ECO:0000256" key="6">
    <source>
        <dbReference type="SAM" id="Phobius"/>
    </source>
</evidence>
<dbReference type="RefSeq" id="WP_075798328.1">
    <property type="nucleotide sequence ID" value="NZ_CP015583.1"/>
</dbReference>
<dbReference type="KEGG" id="rgi:RGI145_10670"/>
<evidence type="ECO:0000256" key="3">
    <source>
        <dbReference type="ARBA" id="ARBA00022692"/>
    </source>
</evidence>
<dbReference type="eggNOG" id="COG0628">
    <property type="taxonomic scope" value="Bacteria"/>
</dbReference>
<feature type="transmembrane region" description="Helical" evidence="6">
    <location>
        <begin position="6"/>
        <end position="35"/>
    </location>
</feature>
<feature type="transmembrane region" description="Helical" evidence="6">
    <location>
        <begin position="146"/>
        <end position="169"/>
    </location>
</feature>
<evidence type="ECO:0000256" key="4">
    <source>
        <dbReference type="ARBA" id="ARBA00022989"/>
    </source>
</evidence>
<protein>
    <recommendedName>
        <fullName evidence="9">AI-2E family transporter</fullName>
    </recommendedName>
</protein>
<dbReference type="GO" id="GO:0016020">
    <property type="term" value="C:membrane"/>
    <property type="evidence" value="ECO:0007669"/>
    <property type="project" value="UniProtKB-SubCell"/>
</dbReference>
<organism evidence="7 8">
    <name type="scientific">Roseomonas gilardii</name>
    <dbReference type="NCBI Taxonomy" id="257708"/>
    <lineage>
        <taxon>Bacteria</taxon>
        <taxon>Pseudomonadati</taxon>
        <taxon>Pseudomonadota</taxon>
        <taxon>Alphaproteobacteria</taxon>
        <taxon>Acetobacterales</taxon>
        <taxon>Roseomonadaceae</taxon>
        <taxon>Roseomonas</taxon>
    </lineage>
</organism>
<comment type="similarity">
    <text evidence="2">Belongs to the autoinducer-2 exporter (AI-2E) (TC 2.A.86) family.</text>
</comment>
<accession>A0A1L7AFI3</accession>
<gene>
    <name evidence="7" type="ORF">RGI145_10670</name>
</gene>
<feature type="transmembrane region" description="Helical" evidence="6">
    <location>
        <begin position="307"/>
        <end position="332"/>
    </location>
</feature>
<dbReference type="GO" id="GO:0055085">
    <property type="term" value="P:transmembrane transport"/>
    <property type="evidence" value="ECO:0007669"/>
    <property type="project" value="TreeGrafter"/>
</dbReference>